<dbReference type="InParanoid" id="A0A024FV54"/>
<reference evidence="2 3" key="1">
    <citation type="submission" date="2012-05" db="EMBL/GenBank/DDBJ databases">
        <title>Recombination and specialization in a pathogen metapopulation.</title>
        <authorList>
            <person name="Gardiner A."/>
            <person name="Kemen E."/>
            <person name="Schultz-Larsen T."/>
            <person name="MacLean D."/>
            <person name="Van Oosterhout C."/>
            <person name="Jones J.D.G."/>
        </authorList>
    </citation>
    <scope>NUCLEOTIDE SEQUENCE [LARGE SCALE GENOMIC DNA]</scope>
    <source>
        <strain evidence="2 3">Ac Nc2</strain>
    </source>
</reference>
<dbReference type="EMBL" id="CAIX01000518">
    <property type="protein sequence ID" value="CCI11033.1"/>
    <property type="molecule type" value="Genomic_DNA"/>
</dbReference>
<comment type="caution">
    <text evidence="2">The sequence shown here is derived from an EMBL/GenBank/DDBJ whole genome shotgun (WGS) entry which is preliminary data.</text>
</comment>
<evidence type="ECO:0000259" key="1">
    <source>
        <dbReference type="PROSITE" id="PS51767"/>
    </source>
</evidence>
<evidence type="ECO:0000313" key="2">
    <source>
        <dbReference type="EMBL" id="CCI11033.1"/>
    </source>
</evidence>
<proteinExistence type="predicted"/>
<keyword evidence="3" id="KW-1185">Reference proteome</keyword>
<dbReference type="PROSITE" id="PS51767">
    <property type="entry name" value="PEPTIDASE_A1"/>
    <property type="match status" value="1"/>
</dbReference>
<gene>
    <name evidence="2" type="ORF">BN9_122610</name>
</gene>
<dbReference type="InterPro" id="IPR033121">
    <property type="entry name" value="PEPTIDASE_A1"/>
</dbReference>
<dbReference type="AlphaFoldDB" id="A0A024FV54"/>
<feature type="domain" description="Peptidase A1" evidence="1">
    <location>
        <begin position="1"/>
        <end position="157"/>
    </location>
</feature>
<accession>A0A024FV54</accession>
<dbReference type="Proteomes" id="UP000053237">
    <property type="component" value="Unassembled WGS sequence"/>
</dbReference>
<evidence type="ECO:0000313" key="3">
    <source>
        <dbReference type="Proteomes" id="UP000053237"/>
    </source>
</evidence>
<dbReference type="Gene3D" id="2.40.70.10">
    <property type="entry name" value="Acid Proteases"/>
    <property type="match status" value="1"/>
</dbReference>
<sequence>MSIATKTSTLESERHLVPLKTEYIIQQNCALLYKVQYYGVHAGIKNEHVFFDFRNATSQFPPSAFHQLMEAIPGKIDLLKNFVKCEEVAYMKLPTFKFIDHSGGQAFTLSGQNYFVDLNDNTCFFAVRPSPSRVWVIGATLAKTHPIVFEDESMYIL</sequence>
<organism evidence="2 3">
    <name type="scientific">Albugo candida</name>
    <dbReference type="NCBI Taxonomy" id="65357"/>
    <lineage>
        <taxon>Eukaryota</taxon>
        <taxon>Sar</taxon>
        <taxon>Stramenopiles</taxon>
        <taxon>Oomycota</taxon>
        <taxon>Peronosporomycetes</taxon>
        <taxon>Albuginales</taxon>
        <taxon>Albuginaceae</taxon>
        <taxon>Albugo</taxon>
    </lineage>
</organism>
<protein>
    <recommendedName>
        <fullName evidence="1">Peptidase A1 domain-containing protein</fullName>
    </recommendedName>
</protein>
<dbReference type="InterPro" id="IPR021109">
    <property type="entry name" value="Peptidase_aspartic_dom_sf"/>
</dbReference>
<name>A0A024FV54_9STRA</name>
<dbReference type="SUPFAM" id="SSF50630">
    <property type="entry name" value="Acid proteases"/>
    <property type="match status" value="1"/>
</dbReference>